<evidence type="ECO:0000259" key="1">
    <source>
        <dbReference type="Pfam" id="PF10648"/>
    </source>
</evidence>
<reference evidence="2" key="1">
    <citation type="submission" date="2020-07" db="EMBL/GenBank/DDBJ databases">
        <title>Huge and variable diversity of episymbiotic CPR bacteria and DPANN archaea in groundwater ecosystems.</title>
        <authorList>
            <person name="He C.Y."/>
            <person name="Keren R."/>
            <person name="Whittaker M."/>
            <person name="Farag I.F."/>
            <person name="Doudna J."/>
            <person name="Cate J.H.D."/>
            <person name="Banfield J.F."/>
        </authorList>
    </citation>
    <scope>NUCLEOTIDE SEQUENCE</scope>
    <source>
        <strain evidence="2">NC_groundwater_972_Pr1_S-0.2um_49_27</strain>
    </source>
</reference>
<dbReference type="AlphaFoldDB" id="A0A9D6LQM7"/>
<dbReference type="Proteomes" id="UP000808388">
    <property type="component" value="Unassembled WGS sequence"/>
</dbReference>
<evidence type="ECO:0000313" key="2">
    <source>
        <dbReference type="EMBL" id="MBI3627843.1"/>
    </source>
</evidence>
<dbReference type="EMBL" id="JACQCQ010000013">
    <property type="protein sequence ID" value="MBI3627843.1"/>
    <property type="molecule type" value="Genomic_DNA"/>
</dbReference>
<name>A0A9D6LQM7_9BACT</name>
<dbReference type="InterPro" id="IPR018911">
    <property type="entry name" value="Gmad2_Ig-like_dom"/>
</dbReference>
<protein>
    <recommendedName>
        <fullName evidence="1">Bacterial spore germination immunoglobulin-like domain-containing protein</fullName>
    </recommendedName>
</protein>
<organism evidence="2 3">
    <name type="scientific">Candidatus Sungiibacteriota bacterium</name>
    <dbReference type="NCBI Taxonomy" id="2750080"/>
    <lineage>
        <taxon>Bacteria</taxon>
        <taxon>Candidatus Sungiibacteriota</taxon>
    </lineage>
</organism>
<evidence type="ECO:0000313" key="3">
    <source>
        <dbReference type="Proteomes" id="UP000808388"/>
    </source>
</evidence>
<comment type="caution">
    <text evidence="2">The sequence shown here is derived from an EMBL/GenBank/DDBJ whole genome shotgun (WGS) entry which is preliminary data.</text>
</comment>
<proteinExistence type="predicted"/>
<sequence length="365" mass="39771">MSGKRLGFIAVLVLIFIGGVFGFDKFFSQKIGQSQNQNDQETIRGVVSTTLPSGKVVVVHKPDGTEIFLSLNDASTITDELGEDLFYSDIKVGMPISAAGIRSVKNNVVIPSLITVSLTFADQGNISGAQDTIGRNYFSLQYNPARWSPNGAQVLQLRDIGACTLDVSGNPPRVDQSWVKSTTERRIGGNIFADIRYTINGKHVLRVMTLEDAAEKYGARGELERASFDFVSQYKNPLAGGDLTNCIRAVDDVLVTFMLRNGSARILLLTPKIPLHVPVDEDFILRGTAASYDGTIQLAVVTDQGTKIISKNIPVSASAGERFGTFETQIHIPTSAPTRLQLRLFQYTPRTGSVTDLIQLPMTVE</sequence>
<feature type="domain" description="Bacterial spore germination immunoglobulin-like" evidence="1">
    <location>
        <begin position="279"/>
        <end position="353"/>
    </location>
</feature>
<dbReference type="Pfam" id="PF10648">
    <property type="entry name" value="Gmad2"/>
    <property type="match status" value="1"/>
</dbReference>
<accession>A0A9D6LQM7</accession>
<gene>
    <name evidence="2" type="ORF">HY220_03855</name>
</gene>